<keyword evidence="14" id="KW-0511">Multifunctional enzyme</keyword>
<protein>
    <submittedName>
        <fullName evidence="21">Penicillin-binding protein 1A</fullName>
    </submittedName>
</protein>
<dbReference type="EMBL" id="FNXE01000019">
    <property type="protein sequence ID" value="SEH80916.1"/>
    <property type="molecule type" value="Genomic_DNA"/>
</dbReference>
<dbReference type="Pfam" id="PF00905">
    <property type="entry name" value="Transpeptidase"/>
    <property type="match status" value="1"/>
</dbReference>
<gene>
    <name evidence="21" type="ORF">SAMN02927937_01554</name>
</gene>
<evidence type="ECO:0000259" key="19">
    <source>
        <dbReference type="Pfam" id="PF00905"/>
    </source>
</evidence>
<dbReference type="InterPro" id="IPR001460">
    <property type="entry name" value="PCN-bd_Tpept"/>
</dbReference>
<evidence type="ECO:0000256" key="5">
    <source>
        <dbReference type="ARBA" id="ARBA00022475"/>
    </source>
</evidence>
<evidence type="ECO:0000256" key="13">
    <source>
        <dbReference type="ARBA" id="ARBA00023136"/>
    </source>
</evidence>
<dbReference type="InterPro" id="IPR036950">
    <property type="entry name" value="PBP_transglycosylase"/>
</dbReference>
<evidence type="ECO:0000256" key="14">
    <source>
        <dbReference type="ARBA" id="ARBA00023268"/>
    </source>
</evidence>
<evidence type="ECO:0000256" key="1">
    <source>
        <dbReference type="ARBA" id="ARBA00004236"/>
    </source>
</evidence>
<dbReference type="PANTHER" id="PTHR32282:SF11">
    <property type="entry name" value="PENICILLIN-BINDING PROTEIN 1B"/>
    <property type="match status" value="1"/>
</dbReference>
<keyword evidence="5" id="KW-1003">Cell membrane</keyword>
<dbReference type="InterPro" id="IPR012338">
    <property type="entry name" value="Beta-lactam/transpept-like"/>
</dbReference>
<keyword evidence="9" id="KW-0808">Transferase</keyword>
<dbReference type="GO" id="GO:0009252">
    <property type="term" value="P:peptidoglycan biosynthetic process"/>
    <property type="evidence" value="ECO:0007669"/>
    <property type="project" value="UniProtKB-KW"/>
</dbReference>
<dbReference type="GO" id="GO:0005886">
    <property type="term" value="C:plasma membrane"/>
    <property type="evidence" value="ECO:0007669"/>
    <property type="project" value="UniProtKB-SubCell"/>
</dbReference>
<dbReference type="RefSeq" id="WP_091098564.1">
    <property type="nucleotide sequence ID" value="NZ_FNXE01000019.1"/>
</dbReference>
<dbReference type="SUPFAM" id="SSF56601">
    <property type="entry name" value="beta-lactamase/transpeptidase-like"/>
    <property type="match status" value="1"/>
</dbReference>
<dbReference type="GO" id="GO:0009002">
    <property type="term" value="F:serine-type D-Ala-D-Ala carboxypeptidase activity"/>
    <property type="evidence" value="ECO:0007669"/>
    <property type="project" value="UniProtKB-EC"/>
</dbReference>
<dbReference type="GO" id="GO:0071555">
    <property type="term" value="P:cell wall organization"/>
    <property type="evidence" value="ECO:0007669"/>
    <property type="project" value="UniProtKB-KW"/>
</dbReference>
<dbReference type="GO" id="GO:0008658">
    <property type="term" value="F:penicillin binding"/>
    <property type="evidence" value="ECO:0007669"/>
    <property type="project" value="InterPro"/>
</dbReference>
<feature type="domain" description="Glycosyl transferase family 51" evidence="20">
    <location>
        <begin position="70"/>
        <end position="246"/>
    </location>
</feature>
<evidence type="ECO:0000259" key="20">
    <source>
        <dbReference type="Pfam" id="PF00912"/>
    </source>
</evidence>
<organism evidence="21 22">
    <name type="scientific">Paenimyroides marinum</name>
    <dbReference type="NCBI Taxonomy" id="1159016"/>
    <lineage>
        <taxon>Bacteria</taxon>
        <taxon>Pseudomonadati</taxon>
        <taxon>Bacteroidota</taxon>
        <taxon>Flavobacteriia</taxon>
        <taxon>Flavobacteriales</taxon>
        <taxon>Flavobacteriaceae</taxon>
        <taxon>Paenimyroides</taxon>
    </lineage>
</organism>
<evidence type="ECO:0000256" key="7">
    <source>
        <dbReference type="ARBA" id="ARBA00022670"/>
    </source>
</evidence>
<evidence type="ECO:0000313" key="21">
    <source>
        <dbReference type="EMBL" id="SEH80916.1"/>
    </source>
</evidence>
<accession>A0A1H6L9H3</accession>
<comment type="similarity">
    <text evidence="4">In the N-terminal section; belongs to the glycosyltransferase 51 family.</text>
</comment>
<comment type="catalytic activity">
    <reaction evidence="17">
        <text>[GlcNAc-(1-&gt;4)-Mur2Ac(oyl-L-Ala-gamma-D-Glu-L-Lys-D-Ala-D-Ala)](n)-di-trans,octa-cis-undecaprenyl diphosphate + beta-D-GlcNAc-(1-&gt;4)-Mur2Ac(oyl-L-Ala-gamma-D-Glu-L-Lys-D-Ala-D-Ala)-di-trans,octa-cis-undecaprenyl diphosphate = [GlcNAc-(1-&gt;4)-Mur2Ac(oyl-L-Ala-gamma-D-Glu-L-Lys-D-Ala-D-Ala)](n+1)-di-trans,octa-cis-undecaprenyl diphosphate + di-trans,octa-cis-undecaprenyl diphosphate + H(+)</text>
        <dbReference type="Rhea" id="RHEA:23708"/>
        <dbReference type="Rhea" id="RHEA-COMP:9602"/>
        <dbReference type="Rhea" id="RHEA-COMP:9603"/>
        <dbReference type="ChEBI" id="CHEBI:15378"/>
        <dbReference type="ChEBI" id="CHEBI:58405"/>
        <dbReference type="ChEBI" id="CHEBI:60033"/>
        <dbReference type="ChEBI" id="CHEBI:78435"/>
        <dbReference type="EC" id="2.4.99.28"/>
    </reaction>
</comment>
<dbReference type="InterPro" id="IPR001264">
    <property type="entry name" value="Glyco_trans_51"/>
</dbReference>
<evidence type="ECO:0000256" key="4">
    <source>
        <dbReference type="ARBA" id="ARBA00007739"/>
    </source>
</evidence>
<keyword evidence="11" id="KW-0133">Cell shape</keyword>
<dbReference type="Proteomes" id="UP000199634">
    <property type="component" value="Unassembled WGS sequence"/>
</dbReference>
<evidence type="ECO:0000256" key="9">
    <source>
        <dbReference type="ARBA" id="ARBA00022679"/>
    </source>
</evidence>
<keyword evidence="7" id="KW-0645">Protease</keyword>
<dbReference type="Gene3D" id="1.10.3810.10">
    <property type="entry name" value="Biosynthetic peptidoglycan transglycosylase-like"/>
    <property type="match status" value="1"/>
</dbReference>
<dbReference type="InterPro" id="IPR050396">
    <property type="entry name" value="Glycosyltr_51/Transpeptidase"/>
</dbReference>
<dbReference type="GO" id="GO:0006508">
    <property type="term" value="P:proteolysis"/>
    <property type="evidence" value="ECO:0007669"/>
    <property type="project" value="UniProtKB-KW"/>
</dbReference>
<evidence type="ECO:0000256" key="12">
    <source>
        <dbReference type="ARBA" id="ARBA00022984"/>
    </source>
</evidence>
<dbReference type="GO" id="GO:0008955">
    <property type="term" value="F:peptidoglycan glycosyltransferase activity"/>
    <property type="evidence" value="ECO:0007669"/>
    <property type="project" value="UniProtKB-EC"/>
</dbReference>
<proteinExistence type="inferred from homology"/>
<keyword evidence="18" id="KW-0812">Transmembrane</keyword>
<evidence type="ECO:0000256" key="10">
    <source>
        <dbReference type="ARBA" id="ARBA00022801"/>
    </source>
</evidence>
<evidence type="ECO:0000256" key="11">
    <source>
        <dbReference type="ARBA" id="ARBA00022960"/>
    </source>
</evidence>
<keyword evidence="13 18" id="KW-0472">Membrane</keyword>
<keyword evidence="15" id="KW-0961">Cell wall biogenesis/degradation</keyword>
<evidence type="ECO:0000256" key="2">
    <source>
        <dbReference type="ARBA" id="ARBA00004752"/>
    </source>
</evidence>
<comment type="pathway">
    <text evidence="2">Cell wall biogenesis; peptidoglycan biosynthesis.</text>
</comment>
<dbReference type="InterPro" id="IPR023346">
    <property type="entry name" value="Lysozyme-like_dom_sf"/>
</dbReference>
<keyword evidence="12" id="KW-0573">Peptidoglycan synthesis</keyword>
<feature type="domain" description="Penicillin-binding protein transpeptidase" evidence="19">
    <location>
        <begin position="431"/>
        <end position="684"/>
    </location>
</feature>
<dbReference type="Pfam" id="PF00912">
    <property type="entry name" value="Transgly"/>
    <property type="match status" value="1"/>
</dbReference>
<dbReference type="STRING" id="1159016.SAMN02927937_01554"/>
<dbReference type="PANTHER" id="PTHR32282">
    <property type="entry name" value="BINDING PROTEIN TRANSPEPTIDASE, PUTATIVE-RELATED"/>
    <property type="match status" value="1"/>
</dbReference>
<keyword evidence="10" id="KW-0378">Hydrolase</keyword>
<comment type="catalytic activity">
    <reaction evidence="16">
        <text>Preferential cleavage: (Ac)2-L-Lys-D-Ala-|-D-Ala. Also transpeptidation of peptidyl-alanyl moieties that are N-acyl substituents of D-alanine.</text>
        <dbReference type="EC" id="3.4.16.4"/>
    </reaction>
</comment>
<evidence type="ECO:0000256" key="3">
    <source>
        <dbReference type="ARBA" id="ARBA00007090"/>
    </source>
</evidence>
<comment type="similarity">
    <text evidence="3">In the C-terminal section; belongs to the transpeptidase family.</text>
</comment>
<dbReference type="AlphaFoldDB" id="A0A1H6L9H3"/>
<evidence type="ECO:0000256" key="17">
    <source>
        <dbReference type="ARBA" id="ARBA00049902"/>
    </source>
</evidence>
<keyword evidence="22" id="KW-1185">Reference proteome</keyword>
<sequence length="787" mass="88926">MEKIENPKKKNKSNNRRYLGLFWKLFAAGVIFVVLIFAFANWGIFGAMPTFDELENPESSVATEIISADGKTLGKFYLENRIPVKYEELPQHLVDALVATEDERFYSHSGIDARGTMRAIFKAGSSGGASTITQQLAKNLFHGSSGSSNKLYRIVQKVKEWIIAVKLERQYTKNEIIAYYLNTVDFVSNAYGIRSASNIYFGKEPKDLTVEEAAVLVGMLQAPSRYNPRFNPERSQTRRNIVLGQMAKNHKITEAEKEKYQAMPLKIKYTPETHTKGYATYFREYLRDYMRKWVKENPKKDGSTYDIYRDGLRIYTTIDSRMQEYAEEAVEMHLANLQKEFFKQQKGNKNAPFIQINQNETKKIIDRAMRNSERWRQMSGQGKSEEEIIKSFSVKTKMSVFTWKGEKDTLMSPLDSIVYYKHFLQSGMMSMEPITGNVKAWVGGIDYKHFQYDHVAQGARQVGSTFKPFVYATAIDQLGMSPCDYIYDGPFTMPRGRYGIQKDWSPRNSGGKYYGTVTMKKALAQSLNTVTARLMDRVGPKAVIDLCRDLGVKSDIPQSPAIALGAVEITVSDMVAAYSTFANQGVYVKPRFINKITDKHGVVLFESRMETRDVMNKDIAYAIVKLLEGVTEGGSGGRLRYTGSGGAGYHVMTGYPYAFKNPIAGKTGTTQNNSDGWFIGMVPNLVTGVWVGNEDRSAHFKSTVYGQGATMALPIWGIFMKKCYADKTLYVSDEDFERPSNISVLVDCWKRAENDSLIDPDSVFGFPESKKDSLAPPKQSVPLEFDF</sequence>
<keyword evidence="8" id="KW-0328">Glycosyltransferase</keyword>
<dbReference type="FunFam" id="1.10.3810.10:FF:000001">
    <property type="entry name" value="Penicillin-binding protein 1A"/>
    <property type="match status" value="1"/>
</dbReference>
<feature type="transmembrane region" description="Helical" evidence="18">
    <location>
        <begin position="21"/>
        <end position="45"/>
    </location>
</feature>
<dbReference type="SUPFAM" id="SSF53955">
    <property type="entry name" value="Lysozyme-like"/>
    <property type="match status" value="1"/>
</dbReference>
<evidence type="ECO:0000256" key="6">
    <source>
        <dbReference type="ARBA" id="ARBA00022645"/>
    </source>
</evidence>
<evidence type="ECO:0000256" key="18">
    <source>
        <dbReference type="SAM" id="Phobius"/>
    </source>
</evidence>
<keyword evidence="6" id="KW-0121">Carboxypeptidase</keyword>
<dbReference type="Gene3D" id="3.40.710.10">
    <property type="entry name" value="DD-peptidase/beta-lactamase superfamily"/>
    <property type="match status" value="2"/>
</dbReference>
<evidence type="ECO:0000256" key="15">
    <source>
        <dbReference type="ARBA" id="ARBA00023316"/>
    </source>
</evidence>
<dbReference type="OrthoDB" id="9766909at2"/>
<keyword evidence="18" id="KW-1133">Transmembrane helix</keyword>
<dbReference type="GO" id="GO:0030288">
    <property type="term" value="C:outer membrane-bounded periplasmic space"/>
    <property type="evidence" value="ECO:0007669"/>
    <property type="project" value="TreeGrafter"/>
</dbReference>
<dbReference type="NCBIfam" id="TIGR02074">
    <property type="entry name" value="PBP_1a_fam"/>
    <property type="match status" value="1"/>
</dbReference>
<name>A0A1H6L9H3_9FLAO</name>
<evidence type="ECO:0000313" key="22">
    <source>
        <dbReference type="Proteomes" id="UP000199634"/>
    </source>
</evidence>
<evidence type="ECO:0000256" key="8">
    <source>
        <dbReference type="ARBA" id="ARBA00022676"/>
    </source>
</evidence>
<reference evidence="21 22" key="1">
    <citation type="submission" date="2016-10" db="EMBL/GenBank/DDBJ databases">
        <authorList>
            <person name="de Groot N.N."/>
        </authorList>
    </citation>
    <scope>NUCLEOTIDE SEQUENCE [LARGE SCALE GENOMIC DNA]</scope>
    <source>
        <strain evidence="21 22">CGMCC 1.10825</strain>
    </source>
</reference>
<evidence type="ECO:0000256" key="16">
    <source>
        <dbReference type="ARBA" id="ARBA00034000"/>
    </source>
</evidence>
<dbReference type="GO" id="GO:0008360">
    <property type="term" value="P:regulation of cell shape"/>
    <property type="evidence" value="ECO:0007669"/>
    <property type="project" value="UniProtKB-KW"/>
</dbReference>
<comment type="subcellular location">
    <subcellularLocation>
        <location evidence="1">Cell membrane</location>
    </subcellularLocation>
</comment>